<feature type="compositionally biased region" description="Basic and acidic residues" evidence="1">
    <location>
        <begin position="21"/>
        <end position="34"/>
    </location>
</feature>
<dbReference type="Proteomes" id="UP001310890">
    <property type="component" value="Unassembled WGS sequence"/>
</dbReference>
<dbReference type="PANTHER" id="PTHR37845">
    <property type="entry name" value="SEQUENCE ORPHAN"/>
    <property type="match status" value="1"/>
</dbReference>
<dbReference type="GO" id="GO:0005739">
    <property type="term" value="C:mitochondrion"/>
    <property type="evidence" value="ECO:0007669"/>
    <property type="project" value="TreeGrafter"/>
</dbReference>
<keyword evidence="2" id="KW-1133">Transmembrane helix</keyword>
<comment type="caution">
    <text evidence="3">The sequence shown here is derived from an EMBL/GenBank/DDBJ whole genome shotgun (WGS) entry which is preliminary data.</text>
</comment>
<dbReference type="InterPro" id="IPR038781">
    <property type="entry name" value="C365.16-ike"/>
</dbReference>
<evidence type="ECO:0000256" key="2">
    <source>
        <dbReference type="SAM" id="Phobius"/>
    </source>
</evidence>
<dbReference type="AlphaFoldDB" id="A0AAN7TL30"/>
<feature type="transmembrane region" description="Helical" evidence="2">
    <location>
        <begin position="44"/>
        <end position="74"/>
    </location>
</feature>
<keyword evidence="2" id="KW-0472">Membrane</keyword>
<evidence type="ECO:0000313" key="3">
    <source>
        <dbReference type="EMBL" id="KAK5108522.1"/>
    </source>
</evidence>
<dbReference type="EMBL" id="JAVRRL010000084">
    <property type="protein sequence ID" value="KAK5108522.1"/>
    <property type="molecule type" value="Genomic_DNA"/>
</dbReference>
<gene>
    <name evidence="3" type="ORF">LTR62_008262</name>
</gene>
<organism evidence="3 4">
    <name type="scientific">Meristemomyces frigidus</name>
    <dbReference type="NCBI Taxonomy" id="1508187"/>
    <lineage>
        <taxon>Eukaryota</taxon>
        <taxon>Fungi</taxon>
        <taxon>Dikarya</taxon>
        <taxon>Ascomycota</taxon>
        <taxon>Pezizomycotina</taxon>
        <taxon>Dothideomycetes</taxon>
        <taxon>Dothideomycetidae</taxon>
        <taxon>Mycosphaerellales</taxon>
        <taxon>Teratosphaeriaceae</taxon>
        <taxon>Meristemomyces</taxon>
    </lineage>
</organism>
<sequence>MAGVPRDSRASEALRASRPVDSNERRSVTDEPRWTRQARRMNDLVADVVCAVTAGALVAPLVMIIDIAVVQAAFGQGTMRTSLMRAAKGMLMKPQRYLLTRPSAAMVLLYGGTYATSNLYDTVAVGREAREPQAVATDWTKLGTVSITNMALSLNKDNEFARAFGMASARSLPMASYVPFLFRDGITIFASFNVPDLLAPHLPDAWEKILSRLSIAQLIAPAASQIVVTPLHLLGLDFYHRIGKLSVRERIAAMRRGWIPSSVARMARVIPGLALGNVANTRFRAAWPSEG</sequence>
<dbReference type="PANTHER" id="PTHR37845:SF1">
    <property type="entry name" value="SEQUENCE ORPHAN"/>
    <property type="match status" value="1"/>
</dbReference>
<keyword evidence="2" id="KW-0812">Transmembrane</keyword>
<proteinExistence type="predicted"/>
<evidence type="ECO:0000256" key="1">
    <source>
        <dbReference type="SAM" id="MobiDB-lite"/>
    </source>
</evidence>
<evidence type="ECO:0000313" key="4">
    <source>
        <dbReference type="Proteomes" id="UP001310890"/>
    </source>
</evidence>
<name>A0AAN7TL30_9PEZI</name>
<reference evidence="3" key="1">
    <citation type="submission" date="2023-08" db="EMBL/GenBank/DDBJ databases">
        <title>Black Yeasts Isolated from many extreme environments.</title>
        <authorList>
            <person name="Coleine C."/>
            <person name="Stajich J.E."/>
            <person name="Selbmann L."/>
        </authorList>
    </citation>
    <scope>NUCLEOTIDE SEQUENCE</scope>
    <source>
        <strain evidence="3">CCFEE 5401</strain>
    </source>
</reference>
<accession>A0AAN7TL30</accession>
<evidence type="ECO:0008006" key="5">
    <source>
        <dbReference type="Google" id="ProtNLM"/>
    </source>
</evidence>
<feature type="compositionally biased region" description="Basic and acidic residues" evidence="1">
    <location>
        <begin position="1"/>
        <end position="12"/>
    </location>
</feature>
<protein>
    <recommendedName>
        <fullName evidence="5">Sequence orphan</fullName>
    </recommendedName>
</protein>
<feature type="region of interest" description="Disordered" evidence="1">
    <location>
        <begin position="1"/>
        <end position="34"/>
    </location>
</feature>